<sequence length="208" mass="22374">MAVNCTRPTELTDISKVLCAVHFGQIVRLAFRRRLGVTAPAFATEAAMKTQAAWNSAITAEGNDKIILSPLFVNFVIPPSEAQFLEENTNGSINGKGYLAGYNAVKPTGEFVGLPGDVKAQLELIEEEARAELGEDPMEQWGITADNRIISVGAAGIPFSNFYIGSVGSEGFRALNKNAFGFSLDGKWDKGLTVTQAEFDLVNLYPAP</sequence>
<dbReference type="AlphaFoldDB" id="A0A7G7W2Z4"/>
<protein>
    <submittedName>
        <fullName evidence="1">Uncharacterized protein</fullName>
    </submittedName>
</protein>
<dbReference type="KEGG" id="hsk:H4317_11095"/>
<proteinExistence type="predicted"/>
<name>A0A7G7W2Z4_9BACT</name>
<gene>
    <name evidence="1" type="ORF">H4317_11095</name>
</gene>
<dbReference type="RefSeq" id="WP_185886668.1">
    <property type="nucleotide sequence ID" value="NZ_CP060202.1"/>
</dbReference>
<accession>A0A7G7W2Z4</accession>
<evidence type="ECO:0000313" key="1">
    <source>
        <dbReference type="EMBL" id="QNH60737.1"/>
    </source>
</evidence>
<keyword evidence="2" id="KW-1185">Reference proteome</keyword>
<reference evidence="1 2" key="1">
    <citation type="submission" date="2020-08" db="EMBL/GenBank/DDBJ databases">
        <title>Hymenobacter sp. S2-20-2 genome sequencing.</title>
        <authorList>
            <person name="Jin L."/>
        </authorList>
    </citation>
    <scope>NUCLEOTIDE SEQUENCE [LARGE SCALE GENOMIC DNA]</scope>
    <source>
        <strain evidence="1 2">S2-20-2</strain>
    </source>
</reference>
<dbReference type="Proteomes" id="UP000515489">
    <property type="component" value="Chromosome"/>
</dbReference>
<evidence type="ECO:0000313" key="2">
    <source>
        <dbReference type="Proteomes" id="UP000515489"/>
    </source>
</evidence>
<dbReference type="EMBL" id="CP060202">
    <property type="protein sequence ID" value="QNH60737.1"/>
    <property type="molecule type" value="Genomic_DNA"/>
</dbReference>
<organism evidence="1 2">
    <name type="scientific">Hymenobacter sediminicola</name>
    <dbReference type="NCBI Taxonomy" id="2761579"/>
    <lineage>
        <taxon>Bacteria</taxon>
        <taxon>Pseudomonadati</taxon>
        <taxon>Bacteroidota</taxon>
        <taxon>Cytophagia</taxon>
        <taxon>Cytophagales</taxon>
        <taxon>Hymenobacteraceae</taxon>
        <taxon>Hymenobacter</taxon>
    </lineage>
</organism>